<gene>
    <name evidence="1" type="ORF">VIS19158_10114</name>
</gene>
<evidence type="ECO:0000313" key="2">
    <source>
        <dbReference type="Proteomes" id="UP000004349"/>
    </source>
</evidence>
<dbReference type="EMBL" id="AFWE01000098">
    <property type="protein sequence ID" value="EGU37783.1"/>
    <property type="molecule type" value="Genomic_DNA"/>
</dbReference>
<reference evidence="1 2" key="1">
    <citation type="journal article" date="2012" name="Int. J. Syst. Evol. Microbiol.">
        <title>Vibrio caribbeanicus sp. nov., isolated from the marine sponge Scleritoderma cyanea.</title>
        <authorList>
            <person name="Hoffmann M."/>
            <person name="Monday S.R."/>
            <person name="Allard M.W."/>
            <person name="Strain E.A."/>
            <person name="Whittaker P."/>
            <person name="Naum M."/>
            <person name="McCarthy P.J."/>
            <person name="Lopez J.V."/>
            <person name="Fischer M."/>
            <person name="Brown E.W."/>
        </authorList>
    </citation>
    <scope>NUCLEOTIDE SEQUENCE [LARGE SCALE GENOMIC DNA]</scope>
    <source>
        <strain evidence="1 2">LMG 19158</strain>
    </source>
</reference>
<accession>F9RMY7</accession>
<protein>
    <submittedName>
        <fullName evidence="1">Uncharacterized protein</fullName>
    </submittedName>
</protein>
<dbReference type="Proteomes" id="UP000004349">
    <property type="component" value="Unassembled WGS sequence"/>
</dbReference>
<dbReference type="RefSeq" id="WP_005594988.1">
    <property type="nucleotide sequence ID" value="NZ_AFWE01000098.1"/>
</dbReference>
<name>F9RMY7_9VIBR</name>
<comment type="caution">
    <text evidence="1">The sequence shown here is derived from an EMBL/GenBank/DDBJ whole genome shotgun (WGS) entry which is preliminary data.</text>
</comment>
<dbReference type="AlphaFoldDB" id="F9RMY7"/>
<proteinExistence type="predicted"/>
<evidence type="ECO:0000313" key="1">
    <source>
        <dbReference type="EMBL" id="EGU37783.1"/>
    </source>
</evidence>
<organism evidence="1 2">
    <name type="scientific">Vibrio scophthalmi LMG 19158</name>
    <dbReference type="NCBI Taxonomy" id="870967"/>
    <lineage>
        <taxon>Bacteria</taxon>
        <taxon>Pseudomonadati</taxon>
        <taxon>Pseudomonadota</taxon>
        <taxon>Gammaproteobacteria</taxon>
        <taxon>Vibrionales</taxon>
        <taxon>Vibrionaceae</taxon>
        <taxon>Vibrio</taxon>
    </lineage>
</organism>
<sequence>MSDQAVINVQKILENSPSRITTHYHIPLKAYLSVDDTNTYMWCDVNQAWIASKRDLQNDVLVLEFELLNSAGFSKLGLHPCPHCKSSQQCYASIGISNELSLDCDRCGFSLEVDSECFSQIQKQLIQ</sequence>